<protein>
    <recommendedName>
        <fullName evidence="3">N-acetyltransferase domain-containing protein</fullName>
    </recommendedName>
</protein>
<evidence type="ECO:0000313" key="2">
    <source>
        <dbReference type="Proteomes" id="UP000503447"/>
    </source>
</evidence>
<evidence type="ECO:0008006" key="3">
    <source>
        <dbReference type="Google" id="ProtNLM"/>
    </source>
</evidence>
<name>A0A6M5YNX8_9BACT</name>
<dbReference type="KEGG" id="ftj:FTUN_3341"/>
<keyword evidence="2" id="KW-1185">Reference proteome</keyword>
<organism evidence="1 2">
    <name type="scientific">Frigoriglobus tundricola</name>
    <dbReference type="NCBI Taxonomy" id="2774151"/>
    <lineage>
        <taxon>Bacteria</taxon>
        <taxon>Pseudomonadati</taxon>
        <taxon>Planctomycetota</taxon>
        <taxon>Planctomycetia</taxon>
        <taxon>Gemmatales</taxon>
        <taxon>Gemmataceae</taxon>
        <taxon>Frigoriglobus</taxon>
    </lineage>
</organism>
<dbReference type="RefSeq" id="WP_171471504.1">
    <property type="nucleotide sequence ID" value="NZ_CP053452.2"/>
</dbReference>
<sequence length="310" mass="33735">MNIRTFKPGDEAIQAALFNVTAFSLPGFKATTADDVKKRTRGRGFDPDARFYAEDGGQVIGYCVLEPEQGRIGFPWCKKGHEAAAAPLFAAALSAARARGLTSVFAAYRRDWQPVLQFFADQGFAVAREFINYWADPVDLPTLVNRSKLPINRLRREDLPAVAALGTGVIRLPPDKLESYFFANPYFPAEAVLVLRGADDAPTAVGIGLESGTYADVKRIDPLAPCFRLGAFGTEGLNAKRVNGMFSFVAAPHQALTAGLALLSEASQEMTDGTVNALAAQCPSDVPHLVGFYTRYFKEHGRFPVLEKQL</sequence>
<dbReference type="AlphaFoldDB" id="A0A6M5YNX8"/>
<reference evidence="2" key="1">
    <citation type="submission" date="2020-05" db="EMBL/GenBank/DDBJ databases">
        <title>Frigoriglobus tundricola gen. nov., sp. nov., a psychrotolerant cellulolytic planctomycete of the family Gemmataceae with two divergent copies of 16S rRNA gene.</title>
        <authorList>
            <person name="Kulichevskaya I.S."/>
            <person name="Ivanova A.A."/>
            <person name="Naumoff D.G."/>
            <person name="Beletsky A.V."/>
            <person name="Rijpstra W.I.C."/>
            <person name="Sinninghe Damste J.S."/>
            <person name="Mardanov A.V."/>
            <person name="Ravin N.V."/>
            <person name="Dedysh S.N."/>
        </authorList>
    </citation>
    <scope>NUCLEOTIDE SEQUENCE [LARGE SCALE GENOMIC DNA]</scope>
    <source>
        <strain evidence="2">PL17</strain>
    </source>
</reference>
<dbReference type="SUPFAM" id="SSF55729">
    <property type="entry name" value="Acyl-CoA N-acyltransferases (Nat)"/>
    <property type="match status" value="1"/>
</dbReference>
<dbReference type="EMBL" id="CP053452">
    <property type="protein sequence ID" value="QJW95787.1"/>
    <property type="molecule type" value="Genomic_DNA"/>
</dbReference>
<dbReference type="Gene3D" id="3.40.630.30">
    <property type="match status" value="2"/>
</dbReference>
<dbReference type="Proteomes" id="UP000503447">
    <property type="component" value="Chromosome"/>
</dbReference>
<dbReference type="InterPro" id="IPR016181">
    <property type="entry name" value="Acyl_CoA_acyltransferase"/>
</dbReference>
<proteinExistence type="predicted"/>
<accession>A0A6M5YNX8</accession>
<evidence type="ECO:0000313" key="1">
    <source>
        <dbReference type="EMBL" id="QJW95787.1"/>
    </source>
</evidence>
<gene>
    <name evidence="1" type="ORF">FTUN_3341</name>
</gene>